<dbReference type="PANTHER" id="PTHR47542">
    <property type="entry name" value="ACYL-COA N-ACYLTRANSFERASES (NAT) SUPERFAMILY PROTEIN"/>
    <property type="match status" value="1"/>
</dbReference>
<evidence type="ECO:0000313" key="2">
    <source>
        <dbReference type="EMBL" id="KAJ8993028.1"/>
    </source>
</evidence>
<sequence length="168" mass="19110">MVVAAAAGSARPLVFQDLRKFPRSSVPNILSDLRSIEKKHFAPSEVFPFDDAICAKQNTSVIVGVLSEKSRLEVVAYAVCVRWNHRLLLHKICVSPAYRRQGMGSQLMQIIIDRARCWSCRGIDLWVHETNFRARALYTKHEFAVQETVLDYYAPGKHGIKMSRILQP</sequence>
<dbReference type="GO" id="GO:0016747">
    <property type="term" value="F:acyltransferase activity, transferring groups other than amino-acyl groups"/>
    <property type="evidence" value="ECO:0007669"/>
    <property type="project" value="InterPro"/>
</dbReference>
<dbReference type="SUPFAM" id="SSF55729">
    <property type="entry name" value="Acyl-CoA N-acyltransferases (Nat)"/>
    <property type="match status" value="1"/>
</dbReference>
<evidence type="ECO:0000313" key="3">
    <source>
        <dbReference type="Proteomes" id="UP001161757"/>
    </source>
</evidence>
<dbReference type="AlphaFoldDB" id="A0AAN6IWV0"/>
<feature type="domain" description="N-acetyltransferase" evidence="1">
    <location>
        <begin position="16"/>
        <end position="167"/>
    </location>
</feature>
<dbReference type="Pfam" id="PF00583">
    <property type="entry name" value="Acetyltransf_1"/>
    <property type="match status" value="1"/>
</dbReference>
<accession>A0AAN6IWV0</accession>
<dbReference type="PROSITE" id="PS51186">
    <property type="entry name" value="GNAT"/>
    <property type="match status" value="1"/>
</dbReference>
<dbReference type="CDD" id="cd04301">
    <property type="entry name" value="NAT_SF"/>
    <property type="match status" value="1"/>
</dbReference>
<dbReference type="InterPro" id="IPR000182">
    <property type="entry name" value="GNAT_dom"/>
</dbReference>
<proteinExistence type="predicted"/>
<dbReference type="PANTHER" id="PTHR47542:SF2">
    <property type="entry name" value="ACYL-COA N-ACYLTRANSFERASES (NAT) SUPERFAMILY PROTEIN"/>
    <property type="match status" value="1"/>
</dbReference>
<dbReference type="EMBL" id="JAJGCB010000004">
    <property type="protein sequence ID" value="KAJ8993028.1"/>
    <property type="molecule type" value="Genomic_DNA"/>
</dbReference>
<reference evidence="2" key="1">
    <citation type="submission" date="2023-01" db="EMBL/GenBank/DDBJ databases">
        <title>Exophiala dermititidis isolated from Cystic Fibrosis Patient.</title>
        <authorList>
            <person name="Kurbessoian T."/>
            <person name="Crocker A."/>
            <person name="Murante D."/>
            <person name="Hogan D.A."/>
            <person name="Stajich J.E."/>
        </authorList>
    </citation>
    <scope>NUCLEOTIDE SEQUENCE</scope>
    <source>
        <strain evidence="2">Ex8</strain>
    </source>
</reference>
<dbReference type="Gene3D" id="3.40.630.30">
    <property type="match status" value="1"/>
</dbReference>
<comment type="caution">
    <text evidence="2">The sequence shown here is derived from an EMBL/GenBank/DDBJ whole genome shotgun (WGS) entry which is preliminary data.</text>
</comment>
<evidence type="ECO:0000259" key="1">
    <source>
        <dbReference type="PROSITE" id="PS51186"/>
    </source>
</evidence>
<protein>
    <recommendedName>
        <fullName evidence="1">N-acetyltransferase domain-containing protein</fullName>
    </recommendedName>
</protein>
<organism evidence="2 3">
    <name type="scientific">Exophiala dermatitidis</name>
    <name type="common">Black yeast-like fungus</name>
    <name type="synonym">Wangiella dermatitidis</name>
    <dbReference type="NCBI Taxonomy" id="5970"/>
    <lineage>
        <taxon>Eukaryota</taxon>
        <taxon>Fungi</taxon>
        <taxon>Dikarya</taxon>
        <taxon>Ascomycota</taxon>
        <taxon>Pezizomycotina</taxon>
        <taxon>Eurotiomycetes</taxon>
        <taxon>Chaetothyriomycetidae</taxon>
        <taxon>Chaetothyriales</taxon>
        <taxon>Herpotrichiellaceae</taxon>
        <taxon>Exophiala</taxon>
    </lineage>
</organism>
<dbReference type="Proteomes" id="UP001161757">
    <property type="component" value="Unassembled WGS sequence"/>
</dbReference>
<gene>
    <name evidence="2" type="ORF">HRR80_003068</name>
</gene>
<dbReference type="InterPro" id="IPR016181">
    <property type="entry name" value="Acyl_CoA_acyltransferase"/>
</dbReference>
<name>A0AAN6IWV0_EXODE</name>